<gene>
    <name evidence="3" type="ORF">GCM10023184_03270</name>
</gene>
<sequence>MPAATTTEPHDSDNGTGNPYNLPCRFAPGPATLQQTHDHMKPWLLLLALLTGTAALAQTDSTAAPLFTAEEVRSDLDSLYSALRENHPDLYAHWPKPDADAAFAALRAGVTTPQRRTSLYRLIMPFIARFRDGHTFLDVDFDSPELARYEASGGRYFPLRVRIINGRVYSRDTLAGTRTLYPGDELLHINGRPAGSIAKELIDGWPADGPEYARVSVERLFGYVLWLMYGWGNDTRLLVQQGSKKNTVVVPGVSREAMLAGLFHKGVNCSMQLQPDLSLAVVTINAYKEVQKTKAFIDSCFRVIRTEGIRHVALDLRRNGGGNSAIGAYFIAHLSRTPYSVVRSKSWRLGPLVTALPEQHWMRASIRNNEQTYNRSGQYLHSPAFASEAPAPLPDTTLFVPSRFYLLTSTVTYSSAHMTALAVKCGGLGTIIGQPTGERLDLTGEILEYTLPATKLKIVIPAAMYRTACGNGADVGVQPDVPVPLRIADLRAGRDAELEALRELLRRQ</sequence>
<dbReference type="InterPro" id="IPR005151">
    <property type="entry name" value="Tail-specific_protease"/>
</dbReference>
<keyword evidence="4" id="KW-1185">Reference proteome</keyword>
<dbReference type="SUPFAM" id="SSF52096">
    <property type="entry name" value="ClpP/crotonase"/>
    <property type="match status" value="1"/>
</dbReference>
<dbReference type="InterPro" id="IPR029045">
    <property type="entry name" value="ClpP/crotonase-like_dom_sf"/>
</dbReference>
<name>A0ABP8G7X3_9BACT</name>
<dbReference type="EMBL" id="BAABGY010000001">
    <property type="protein sequence ID" value="GAA4318814.1"/>
    <property type="molecule type" value="Genomic_DNA"/>
</dbReference>
<feature type="domain" description="Tail specific protease" evidence="2">
    <location>
        <begin position="279"/>
        <end position="483"/>
    </location>
</feature>
<dbReference type="Pfam" id="PF03572">
    <property type="entry name" value="Peptidase_S41"/>
    <property type="match status" value="1"/>
</dbReference>
<evidence type="ECO:0000256" key="1">
    <source>
        <dbReference type="SAM" id="MobiDB-lite"/>
    </source>
</evidence>
<proteinExistence type="predicted"/>
<evidence type="ECO:0000313" key="3">
    <source>
        <dbReference type="EMBL" id="GAA4318814.1"/>
    </source>
</evidence>
<comment type="caution">
    <text evidence="3">The sequence shown here is derived from an EMBL/GenBank/DDBJ whole genome shotgun (WGS) entry which is preliminary data.</text>
</comment>
<protein>
    <submittedName>
        <fullName evidence="3">S41 family peptidase</fullName>
    </submittedName>
</protein>
<evidence type="ECO:0000313" key="4">
    <source>
        <dbReference type="Proteomes" id="UP001501725"/>
    </source>
</evidence>
<organism evidence="3 4">
    <name type="scientific">Flaviaesturariibacter amylovorans</name>
    <dbReference type="NCBI Taxonomy" id="1084520"/>
    <lineage>
        <taxon>Bacteria</taxon>
        <taxon>Pseudomonadati</taxon>
        <taxon>Bacteroidota</taxon>
        <taxon>Chitinophagia</taxon>
        <taxon>Chitinophagales</taxon>
        <taxon>Chitinophagaceae</taxon>
        <taxon>Flaviaestuariibacter</taxon>
    </lineage>
</organism>
<dbReference type="Gene3D" id="3.90.226.10">
    <property type="entry name" value="2-enoyl-CoA Hydratase, Chain A, domain 1"/>
    <property type="match status" value="1"/>
</dbReference>
<feature type="region of interest" description="Disordered" evidence="1">
    <location>
        <begin position="1"/>
        <end position="21"/>
    </location>
</feature>
<evidence type="ECO:0000259" key="2">
    <source>
        <dbReference type="Pfam" id="PF03572"/>
    </source>
</evidence>
<reference evidence="4" key="1">
    <citation type="journal article" date="2019" name="Int. J. Syst. Evol. Microbiol.">
        <title>The Global Catalogue of Microorganisms (GCM) 10K type strain sequencing project: providing services to taxonomists for standard genome sequencing and annotation.</title>
        <authorList>
            <consortium name="The Broad Institute Genomics Platform"/>
            <consortium name="The Broad Institute Genome Sequencing Center for Infectious Disease"/>
            <person name="Wu L."/>
            <person name="Ma J."/>
        </authorList>
    </citation>
    <scope>NUCLEOTIDE SEQUENCE [LARGE SCALE GENOMIC DNA]</scope>
    <source>
        <strain evidence="4">JCM 17919</strain>
    </source>
</reference>
<dbReference type="Proteomes" id="UP001501725">
    <property type="component" value="Unassembled WGS sequence"/>
</dbReference>
<accession>A0ABP8G7X3</accession>